<dbReference type="Pfam" id="PF00350">
    <property type="entry name" value="Dynamin_N"/>
    <property type="match status" value="1"/>
</dbReference>
<protein>
    <submittedName>
        <fullName evidence="2">Dynamin family protein</fullName>
    </submittedName>
</protein>
<proteinExistence type="predicted"/>
<dbReference type="Proteomes" id="UP000237752">
    <property type="component" value="Unassembled WGS sequence"/>
</dbReference>
<evidence type="ECO:0000259" key="1">
    <source>
        <dbReference type="Pfam" id="PF00350"/>
    </source>
</evidence>
<name>A0A2T0ZZ86_9ACTN</name>
<evidence type="ECO:0000313" key="3">
    <source>
        <dbReference type="Proteomes" id="UP000237752"/>
    </source>
</evidence>
<dbReference type="InterPro" id="IPR045063">
    <property type="entry name" value="Dynamin_N"/>
</dbReference>
<dbReference type="OrthoDB" id="4379468at2"/>
<keyword evidence="3" id="KW-1185">Reference proteome</keyword>
<sequence length="510" mass="54583">MTGPALAPRRMSPLVSATCQRLIATTPPDVAGQIREILGRLQGPLQLAVAGRIKSGKSTVVNGLIGRRVSPTDIRECTRMVTRFQYGTVDRVEVRKLDGTTLTLPYDDDGVIPADLGCEPHEVAVVDAYLTYEMLRHVTIIDTPGLASLDAQSVGRTQGMLGETGGVSALDGVDEQSQIAVSSAEAVLYVLTQSVRADDAEALNAFRRASSGQTSSPINALAILNKADQVTADEPMKAAIELAREHSHTLRHAVSQVLPLVGLVAESTGTGYFSEADAQTLRAVATLDDVTRQMMFMSTDLFTRPEIGVDPDARERLLVKLDLYGIRVAVDAIIADGQISTGELRTILESASGYPKLRAIIDGVFSVRADDIKSAVALSALDSLAAKCAPGPRDLIYDALEELYQHPEAQQLRLLEAATLVTSGKVDLPDDMFDEVRNLVTGTNPGEMLGTPGASSDELITAALEGAGRWRSFATFGSNPTQARIAHIIHRSYFLIWQQLRAPNTGGAIS</sequence>
<comment type="caution">
    <text evidence="2">The sequence shown here is derived from an EMBL/GenBank/DDBJ whole genome shotgun (WGS) entry which is preliminary data.</text>
</comment>
<dbReference type="SUPFAM" id="SSF52540">
    <property type="entry name" value="P-loop containing nucleoside triphosphate hydrolases"/>
    <property type="match status" value="1"/>
</dbReference>
<organism evidence="2 3">
    <name type="scientific">Antricoccus suffuscus</name>
    <dbReference type="NCBI Taxonomy" id="1629062"/>
    <lineage>
        <taxon>Bacteria</taxon>
        <taxon>Bacillati</taxon>
        <taxon>Actinomycetota</taxon>
        <taxon>Actinomycetes</taxon>
        <taxon>Geodermatophilales</taxon>
        <taxon>Antricoccaceae</taxon>
        <taxon>Antricoccus</taxon>
    </lineage>
</organism>
<dbReference type="RefSeq" id="WP_106349052.1">
    <property type="nucleotide sequence ID" value="NZ_PVUE01000008.1"/>
</dbReference>
<dbReference type="EMBL" id="PVUE01000008">
    <property type="protein sequence ID" value="PRZ41650.1"/>
    <property type="molecule type" value="Genomic_DNA"/>
</dbReference>
<dbReference type="AlphaFoldDB" id="A0A2T0ZZ86"/>
<evidence type="ECO:0000313" key="2">
    <source>
        <dbReference type="EMBL" id="PRZ41650.1"/>
    </source>
</evidence>
<reference evidence="2 3" key="1">
    <citation type="submission" date="2018-03" db="EMBL/GenBank/DDBJ databases">
        <title>Genomic Encyclopedia of Archaeal and Bacterial Type Strains, Phase II (KMG-II): from individual species to whole genera.</title>
        <authorList>
            <person name="Goeker M."/>
        </authorList>
    </citation>
    <scope>NUCLEOTIDE SEQUENCE [LARGE SCALE GENOMIC DNA]</scope>
    <source>
        <strain evidence="2 3">DSM 100065</strain>
    </source>
</reference>
<dbReference type="Gene3D" id="3.40.50.300">
    <property type="entry name" value="P-loop containing nucleotide triphosphate hydrolases"/>
    <property type="match status" value="1"/>
</dbReference>
<gene>
    <name evidence="2" type="ORF">CLV47_1089</name>
</gene>
<dbReference type="InterPro" id="IPR027417">
    <property type="entry name" value="P-loop_NTPase"/>
</dbReference>
<feature type="domain" description="Dynamin N-terminal" evidence="1">
    <location>
        <begin position="47"/>
        <end position="215"/>
    </location>
</feature>
<accession>A0A2T0ZZ86</accession>